<organism evidence="1 2">
    <name type="scientific">Halomonas elongata</name>
    <dbReference type="NCBI Taxonomy" id="2746"/>
    <lineage>
        <taxon>Bacteria</taxon>
        <taxon>Pseudomonadati</taxon>
        <taxon>Pseudomonadota</taxon>
        <taxon>Gammaproteobacteria</taxon>
        <taxon>Oceanospirillales</taxon>
        <taxon>Halomonadaceae</taxon>
        <taxon>Halomonas</taxon>
    </lineage>
</organism>
<dbReference type="EMBL" id="MAJD01000001">
    <property type="protein sequence ID" value="OBX38187.1"/>
    <property type="molecule type" value="Genomic_DNA"/>
</dbReference>
<gene>
    <name evidence="1" type="ORF">A8U91_02573</name>
</gene>
<dbReference type="AlphaFoldDB" id="A0A1B8P7F6"/>
<protein>
    <submittedName>
        <fullName evidence="1">Uncharacterized protein</fullName>
    </submittedName>
</protein>
<dbReference type="PATRIC" id="fig|2746.7.peg.2647"/>
<accession>A0A1B8P7F6</accession>
<reference evidence="1 2" key="1">
    <citation type="submission" date="2016-06" db="EMBL/GenBank/DDBJ databases">
        <title>Genome sequence of halotolerant plant growth promoting strain of Halomonas elongata HEK1 isolated from salterns of Rann of Kutch, Gujarat, India.</title>
        <authorList>
            <person name="Gaba S."/>
            <person name="Singh R.N."/>
            <person name="Abrol S."/>
            <person name="Kaushik R."/>
            <person name="Saxena A.K."/>
        </authorList>
    </citation>
    <scope>NUCLEOTIDE SEQUENCE [LARGE SCALE GENOMIC DNA]</scope>
    <source>
        <strain evidence="1 2">HEK1</strain>
    </source>
</reference>
<dbReference type="SUPFAM" id="SSF52833">
    <property type="entry name" value="Thioredoxin-like"/>
    <property type="match status" value="1"/>
</dbReference>
<comment type="caution">
    <text evidence="1">The sequence shown here is derived from an EMBL/GenBank/DDBJ whole genome shotgun (WGS) entry which is preliminary data.</text>
</comment>
<dbReference type="InterPro" id="IPR036249">
    <property type="entry name" value="Thioredoxin-like_sf"/>
</dbReference>
<evidence type="ECO:0000313" key="2">
    <source>
        <dbReference type="Proteomes" id="UP000092504"/>
    </source>
</evidence>
<sequence>MTQHVGELTRATLDDWLGAPDDARGLSHGHALLDPRQQLMVESASPGLPTTLLFDAEGRGVTQHVGELTRATLDDWLGAR</sequence>
<dbReference type="Proteomes" id="UP000092504">
    <property type="component" value="Unassembled WGS sequence"/>
</dbReference>
<name>A0A1B8P7F6_HALEL</name>
<proteinExistence type="predicted"/>
<evidence type="ECO:0000313" key="1">
    <source>
        <dbReference type="EMBL" id="OBX38187.1"/>
    </source>
</evidence>